<gene>
    <name evidence="2" type="ORF">Slin15195_G022680</name>
</gene>
<dbReference type="InterPro" id="IPR036389">
    <property type="entry name" value="RNase_III_sf"/>
</dbReference>
<sequence length="209" mass="23369">MSSPPPPPPSESPPPPAQPAQNQITVTAEIGADYACLVFSDGWKYQFESPQLLRTALSYRGAQRGGARPNQELAILGDNVARYILGRGWYFRKESIWTWNSKHGGGVAMNAFLAWQANNTGLVKVMRDFLDDGSSNGITETEVATTMEAIFGAVDWDSESNLFEVKEVMAHPGMYWPHGDAGEFQAMLRRFHVQQPTKALGRKRPWWKR</sequence>
<proteinExistence type="predicted"/>
<keyword evidence="2" id="KW-0540">Nuclease</keyword>
<evidence type="ECO:0000313" key="3">
    <source>
        <dbReference type="Proteomes" id="UP001056384"/>
    </source>
</evidence>
<accession>A0A9Q9AGE6</accession>
<reference evidence="2" key="1">
    <citation type="submission" date="2022-06" db="EMBL/GenBank/DDBJ databases">
        <title>Complete genome sequences of two strains of the flax pathogen Septoria linicola.</title>
        <authorList>
            <person name="Lapalu N."/>
            <person name="Simon A."/>
            <person name="Demenou B."/>
            <person name="Paumier D."/>
            <person name="Guillot M.-P."/>
            <person name="Gout L."/>
            <person name="Valade R."/>
        </authorList>
    </citation>
    <scope>NUCLEOTIDE SEQUENCE</scope>
    <source>
        <strain evidence="2">SE15195</strain>
    </source>
</reference>
<dbReference type="SUPFAM" id="SSF69065">
    <property type="entry name" value="RNase III domain-like"/>
    <property type="match status" value="1"/>
</dbReference>
<dbReference type="AlphaFoldDB" id="A0A9Q9AGE6"/>
<organism evidence="2 3">
    <name type="scientific">Septoria linicola</name>
    <dbReference type="NCBI Taxonomy" id="215465"/>
    <lineage>
        <taxon>Eukaryota</taxon>
        <taxon>Fungi</taxon>
        <taxon>Dikarya</taxon>
        <taxon>Ascomycota</taxon>
        <taxon>Pezizomycotina</taxon>
        <taxon>Dothideomycetes</taxon>
        <taxon>Dothideomycetidae</taxon>
        <taxon>Mycosphaerellales</taxon>
        <taxon>Mycosphaerellaceae</taxon>
        <taxon>Septoria</taxon>
    </lineage>
</organism>
<name>A0A9Q9AGE6_9PEZI</name>
<dbReference type="GO" id="GO:0006396">
    <property type="term" value="P:RNA processing"/>
    <property type="evidence" value="ECO:0007669"/>
    <property type="project" value="InterPro"/>
</dbReference>
<dbReference type="Proteomes" id="UP001056384">
    <property type="component" value="Chromosome 2"/>
</dbReference>
<protein>
    <submittedName>
        <fullName evidence="2">Ribonuclease III, endonuclease domain superfamily</fullName>
    </submittedName>
</protein>
<keyword evidence="2" id="KW-0378">Hydrolase</keyword>
<dbReference type="EMBL" id="CP099419">
    <property type="protein sequence ID" value="USW48949.1"/>
    <property type="molecule type" value="Genomic_DNA"/>
</dbReference>
<keyword evidence="3" id="KW-1185">Reference proteome</keyword>
<dbReference type="Gene3D" id="1.10.1520.10">
    <property type="entry name" value="Ribonuclease III domain"/>
    <property type="match status" value="1"/>
</dbReference>
<evidence type="ECO:0000256" key="1">
    <source>
        <dbReference type="SAM" id="MobiDB-lite"/>
    </source>
</evidence>
<evidence type="ECO:0000313" key="2">
    <source>
        <dbReference type="EMBL" id="USW48949.1"/>
    </source>
</evidence>
<feature type="region of interest" description="Disordered" evidence="1">
    <location>
        <begin position="1"/>
        <end position="21"/>
    </location>
</feature>
<keyword evidence="2" id="KW-0255">Endonuclease</keyword>
<dbReference type="GO" id="GO:0004525">
    <property type="term" value="F:ribonuclease III activity"/>
    <property type="evidence" value="ECO:0007669"/>
    <property type="project" value="InterPro"/>
</dbReference>
<feature type="compositionally biased region" description="Pro residues" evidence="1">
    <location>
        <begin position="1"/>
        <end position="18"/>
    </location>
</feature>